<protein>
    <submittedName>
        <fullName evidence="1">Uncharacterized protein</fullName>
    </submittedName>
</protein>
<name>A0A6H5GIA3_9HEMI</name>
<accession>A0A6H5GIA3</accession>
<organism evidence="1 2">
    <name type="scientific">Nesidiocoris tenuis</name>
    <dbReference type="NCBI Taxonomy" id="355587"/>
    <lineage>
        <taxon>Eukaryota</taxon>
        <taxon>Metazoa</taxon>
        <taxon>Ecdysozoa</taxon>
        <taxon>Arthropoda</taxon>
        <taxon>Hexapoda</taxon>
        <taxon>Insecta</taxon>
        <taxon>Pterygota</taxon>
        <taxon>Neoptera</taxon>
        <taxon>Paraneoptera</taxon>
        <taxon>Hemiptera</taxon>
        <taxon>Heteroptera</taxon>
        <taxon>Panheteroptera</taxon>
        <taxon>Cimicomorpha</taxon>
        <taxon>Miridae</taxon>
        <taxon>Dicyphina</taxon>
        <taxon>Nesidiocoris</taxon>
    </lineage>
</organism>
<dbReference type="EMBL" id="CADCXU010012891">
    <property type="protein sequence ID" value="CAB0002783.1"/>
    <property type="molecule type" value="Genomic_DNA"/>
</dbReference>
<evidence type="ECO:0000313" key="1">
    <source>
        <dbReference type="EMBL" id="CAB0002783.1"/>
    </source>
</evidence>
<dbReference type="AlphaFoldDB" id="A0A6H5GIA3"/>
<reference evidence="1 2" key="1">
    <citation type="submission" date="2020-02" db="EMBL/GenBank/DDBJ databases">
        <authorList>
            <person name="Ferguson B K."/>
        </authorList>
    </citation>
    <scope>NUCLEOTIDE SEQUENCE [LARGE SCALE GENOMIC DNA]</scope>
</reference>
<sequence>MKQNSKNDKHAQKIGQFPLGKVQLLFCADPNSCVSVLNPSNTQLAIHRNKMGTL</sequence>
<dbReference type="Proteomes" id="UP000479000">
    <property type="component" value="Unassembled WGS sequence"/>
</dbReference>
<feature type="non-terminal residue" evidence="1">
    <location>
        <position position="54"/>
    </location>
</feature>
<gene>
    <name evidence="1" type="ORF">NTEN_LOCUS8570</name>
</gene>
<evidence type="ECO:0000313" key="2">
    <source>
        <dbReference type="Proteomes" id="UP000479000"/>
    </source>
</evidence>
<keyword evidence="2" id="KW-1185">Reference proteome</keyword>
<proteinExistence type="predicted"/>